<keyword evidence="1" id="KW-1133">Transmembrane helix</keyword>
<proteinExistence type="predicted"/>
<organism evidence="2 3">
    <name type="scientific">Sutcliffiella horikoshii</name>
    <dbReference type="NCBI Taxonomy" id="79883"/>
    <lineage>
        <taxon>Bacteria</taxon>
        <taxon>Bacillati</taxon>
        <taxon>Bacillota</taxon>
        <taxon>Bacilli</taxon>
        <taxon>Bacillales</taxon>
        <taxon>Bacillaceae</taxon>
        <taxon>Sutcliffiella</taxon>
    </lineage>
</organism>
<gene>
    <name evidence="2" type="ORF">B4U37_02685</name>
</gene>
<accession>A0ABM6KFG5</accession>
<evidence type="ECO:0000313" key="2">
    <source>
        <dbReference type="EMBL" id="ART75015.1"/>
    </source>
</evidence>
<feature type="transmembrane region" description="Helical" evidence="1">
    <location>
        <begin position="16"/>
        <end position="38"/>
    </location>
</feature>
<name>A0ABM6KFG5_9BACI</name>
<sequence>MDRLLHKVRAVPEKKSFLIGMTLILITPLLSFLIVDLFLMSNWIMIFVGVFINFFSLLFILNAADKRHSRLAKR</sequence>
<dbReference type="Proteomes" id="UP000195573">
    <property type="component" value="Chromosome"/>
</dbReference>
<reference evidence="2 3" key="1">
    <citation type="submission" date="2017-04" db="EMBL/GenBank/DDBJ databases">
        <title>Complete Genome Sequence of the Bacillus horikoshii 20a strain from Cuatro Cienegas, Coahuila, Mexico.</title>
        <authorList>
            <person name="Zarza E."/>
            <person name="Alcaraz L.D."/>
            <person name="Aguilar-Salinas B."/>
            <person name="Islas A."/>
            <person name="Olmedo-Alvarez G."/>
        </authorList>
    </citation>
    <scope>NUCLEOTIDE SEQUENCE [LARGE SCALE GENOMIC DNA]</scope>
    <source>
        <strain evidence="2 3">20a</strain>
    </source>
</reference>
<protein>
    <submittedName>
        <fullName evidence="2">Uncharacterized protein</fullName>
    </submittedName>
</protein>
<keyword evidence="3" id="KW-1185">Reference proteome</keyword>
<dbReference type="EMBL" id="CP020880">
    <property type="protein sequence ID" value="ART75015.1"/>
    <property type="molecule type" value="Genomic_DNA"/>
</dbReference>
<feature type="transmembrane region" description="Helical" evidence="1">
    <location>
        <begin position="44"/>
        <end position="64"/>
    </location>
</feature>
<evidence type="ECO:0000256" key="1">
    <source>
        <dbReference type="SAM" id="Phobius"/>
    </source>
</evidence>
<keyword evidence="1" id="KW-0812">Transmembrane</keyword>
<keyword evidence="1" id="KW-0472">Membrane</keyword>
<evidence type="ECO:0000313" key="3">
    <source>
        <dbReference type="Proteomes" id="UP000195573"/>
    </source>
</evidence>